<dbReference type="InterPro" id="IPR005123">
    <property type="entry name" value="Oxoglu/Fe-dep_dioxygenase_dom"/>
</dbReference>
<accession>A0A6G1LGR9</accession>
<dbReference type="Pfam" id="PF14226">
    <property type="entry name" value="DIOX_N"/>
    <property type="match status" value="1"/>
</dbReference>
<keyword evidence="2" id="KW-0560">Oxidoreductase</keyword>
<dbReference type="PANTHER" id="PTHR47990">
    <property type="entry name" value="2-OXOGLUTARATE (2OG) AND FE(II)-DEPENDENT OXYGENASE SUPERFAMILY PROTEIN-RELATED"/>
    <property type="match status" value="1"/>
</dbReference>
<sequence length="382" mass="42770">MSRTSTATLIDEKEDVVYYHSGSTPTYRKVAASPSRQGNFTSIPIIDLVNIDSPDLDDRKAIARELYEACSTAGFFYITNHGVSPTTPKTIFATLKRFFDLPLSTKMTAHLHKNPAIRGYEPMLETKLDPRTPGDLKEAFTIGDCVLEPEQDYRSKTGHAPPARIKNPQNIWPSQTPWFREAMYAYYAAIYPLAVKLVRLFALAFDLEESAFDNIFTFPIWGLRALHYPPLPTNPSHTTGLGAHADFSWITLVLQDTVPGLEVLNANGVWIAAPPKPGTFVCNVGQYLEKQTNGVFPATVHRVRNVTGERRYSIPFFLTPDPGAEVAALESCVREGEARPEAVRVGELYVRRVLAARKRHPTSVRLRDVPEAEWGYEVLYGE</sequence>
<protein>
    <submittedName>
        <fullName evidence="4">2og-Fe oxygenase family protein</fullName>
    </submittedName>
</protein>
<dbReference type="GO" id="GO:0046872">
    <property type="term" value="F:metal ion binding"/>
    <property type="evidence" value="ECO:0007669"/>
    <property type="project" value="UniProtKB-KW"/>
</dbReference>
<reference evidence="4" key="1">
    <citation type="journal article" date="2020" name="Stud. Mycol.">
        <title>101 Dothideomycetes genomes: a test case for predicting lifestyles and emergence of pathogens.</title>
        <authorList>
            <person name="Haridas S."/>
            <person name="Albert R."/>
            <person name="Binder M."/>
            <person name="Bloem J."/>
            <person name="Labutti K."/>
            <person name="Salamov A."/>
            <person name="Andreopoulos B."/>
            <person name="Baker S."/>
            <person name="Barry K."/>
            <person name="Bills G."/>
            <person name="Bluhm B."/>
            <person name="Cannon C."/>
            <person name="Castanera R."/>
            <person name="Culley D."/>
            <person name="Daum C."/>
            <person name="Ezra D."/>
            <person name="Gonzalez J."/>
            <person name="Henrissat B."/>
            <person name="Kuo A."/>
            <person name="Liang C."/>
            <person name="Lipzen A."/>
            <person name="Lutzoni F."/>
            <person name="Magnuson J."/>
            <person name="Mondo S."/>
            <person name="Nolan M."/>
            <person name="Ohm R."/>
            <person name="Pangilinan J."/>
            <person name="Park H.-J."/>
            <person name="Ramirez L."/>
            <person name="Alfaro M."/>
            <person name="Sun H."/>
            <person name="Tritt A."/>
            <person name="Yoshinaga Y."/>
            <person name="Zwiers L.-H."/>
            <person name="Turgeon B."/>
            <person name="Goodwin S."/>
            <person name="Spatafora J."/>
            <person name="Crous P."/>
            <person name="Grigoriev I."/>
        </authorList>
    </citation>
    <scope>NUCLEOTIDE SEQUENCE</scope>
    <source>
        <strain evidence="4">CBS 116005</strain>
    </source>
</reference>
<keyword evidence="5" id="KW-1185">Reference proteome</keyword>
<dbReference type="AlphaFoldDB" id="A0A6G1LGR9"/>
<comment type="similarity">
    <text evidence="1 2">Belongs to the iron/ascorbate-dependent oxidoreductase family.</text>
</comment>
<evidence type="ECO:0000313" key="5">
    <source>
        <dbReference type="Proteomes" id="UP000799436"/>
    </source>
</evidence>
<dbReference type="PROSITE" id="PS51471">
    <property type="entry name" value="FE2OG_OXY"/>
    <property type="match status" value="1"/>
</dbReference>
<evidence type="ECO:0000313" key="4">
    <source>
        <dbReference type="EMBL" id="KAF2772087.1"/>
    </source>
</evidence>
<gene>
    <name evidence="4" type="ORF">EJ03DRAFT_307681</name>
</gene>
<dbReference type="InterPro" id="IPR027443">
    <property type="entry name" value="IPNS-like_sf"/>
</dbReference>
<keyword evidence="2" id="KW-0408">Iron</keyword>
<evidence type="ECO:0000256" key="2">
    <source>
        <dbReference type="RuleBase" id="RU003682"/>
    </source>
</evidence>
<dbReference type="InterPro" id="IPR044861">
    <property type="entry name" value="IPNS-like_FE2OG_OXY"/>
</dbReference>
<dbReference type="SUPFAM" id="SSF51197">
    <property type="entry name" value="Clavaminate synthase-like"/>
    <property type="match status" value="1"/>
</dbReference>
<proteinExistence type="inferred from homology"/>
<dbReference type="InterPro" id="IPR050231">
    <property type="entry name" value="Iron_ascorbate_oxido_reductase"/>
</dbReference>
<organism evidence="4 5">
    <name type="scientific">Teratosphaeria nubilosa</name>
    <dbReference type="NCBI Taxonomy" id="161662"/>
    <lineage>
        <taxon>Eukaryota</taxon>
        <taxon>Fungi</taxon>
        <taxon>Dikarya</taxon>
        <taxon>Ascomycota</taxon>
        <taxon>Pezizomycotina</taxon>
        <taxon>Dothideomycetes</taxon>
        <taxon>Dothideomycetidae</taxon>
        <taxon>Mycosphaerellales</taxon>
        <taxon>Teratosphaeriaceae</taxon>
        <taxon>Teratosphaeria</taxon>
    </lineage>
</organism>
<dbReference type="Proteomes" id="UP000799436">
    <property type="component" value="Unassembled WGS sequence"/>
</dbReference>
<dbReference type="OrthoDB" id="288590at2759"/>
<keyword evidence="2" id="KW-0479">Metal-binding</keyword>
<name>A0A6G1LGR9_9PEZI</name>
<feature type="domain" description="Fe2OG dioxygenase" evidence="3">
    <location>
        <begin position="219"/>
        <end position="320"/>
    </location>
</feature>
<dbReference type="Gene3D" id="2.60.120.330">
    <property type="entry name" value="B-lactam Antibiotic, Isopenicillin N Synthase, Chain"/>
    <property type="match status" value="1"/>
</dbReference>
<evidence type="ECO:0000259" key="3">
    <source>
        <dbReference type="PROSITE" id="PS51471"/>
    </source>
</evidence>
<evidence type="ECO:0000256" key="1">
    <source>
        <dbReference type="ARBA" id="ARBA00008056"/>
    </source>
</evidence>
<dbReference type="Pfam" id="PF03171">
    <property type="entry name" value="2OG-FeII_Oxy"/>
    <property type="match status" value="1"/>
</dbReference>
<dbReference type="GO" id="GO:0016491">
    <property type="term" value="F:oxidoreductase activity"/>
    <property type="evidence" value="ECO:0007669"/>
    <property type="project" value="UniProtKB-KW"/>
</dbReference>
<dbReference type="EMBL" id="ML995816">
    <property type="protein sequence ID" value="KAF2772087.1"/>
    <property type="molecule type" value="Genomic_DNA"/>
</dbReference>
<dbReference type="PRINTS" id="PR00682">
    <property type="entry name" value="IPNSYNTHASE"/>
</dbReference>
<dbReference type="GO" id="GO:0044283">
    <property type="term" value="P:small molecule biosynthetic process"/>
    <property type="evidence" value="ECO:0007669"/>
    <property type="project" value="UniProtKB-ARBA"/>
</dbReference>
<dbReference type="InterPro" id="IPR026992">
    <property type="entry name" value="DIOX_N"/>
</dbReference>